<evidence type="ECO:0000256" key="11">
    <source>
        <dbReference type="ARBA" id="ARBA00022777"/>
    </source>
</evidence>
<keyword evidence="11" id="KW-0418">Kinase</keyword>
<protein>
    <recommendedName>
        <fullName evidence="5">Riboflavin kinase</fullName>
        <ecNumber evidence="4">2.7.1.161</ecNumber>
    </recommendedName>
    <alternativeName>
        <fullName evidence="14">CTP-dependent riboflavin kinase</fullName>
    </alternativeName>
    <alternativeName>
        <fullName evidence="15">CTP:riboflavin 5'-phosphotransferase</fullName>
    </alternativeName>
    <alternativeName>
        <fullName evidence="13">Flavokinase</fullName>
    </alternativeName>
</protein>
<evidence type="ECO:0000256" key="4">
    <source>
        <dbReference type="ARBA" id="ARBA00011987"/>
    </source>
</evidence>
<dbReference type="eggNOG" id="arCOG01904">
    <property type="taxonomic scope" value="Archaea"/>
</dbReference>
<evidence type="ECO:0000256" key="8">
    <source>
        <dbReference type="ARBA" id="ARBA00022679"/>
    </source>
</evidence>
<evidence type="ECO:0000256" key="15">
    <source>
        <dbReference type="ARBA" id="ARBA00033116"/>
    </source>
</evidence>
<evidence type="ECO:0000256" key="13">
    <source>
        <dbReference type="ARBA" id="ARBA00029789"/>
    </source>
</evidence>
<dbReference type="STRING" id="633148.Tagg_0106"/>
<gene>
    <name evidence="18" type="ordered locus">Tagg_0106</name>
</gene>
<reference evidence="18 19" key="1">
    <citation type="journal article" date="2010" name="Stand. Genomic Sci.">
        <title>Complete genome sequence of Thermosphaera aggregans type strain (M11TL).</title>
        <authorList>
            <person name="Spring S."/>
            <person name="Rachel R."/>
            <person name="Lapidus A."/>
            <person name="Davenport K."/>
            <person name="Tice H."/>
            <person name="Copeland A."/>
            <person name="Cheng J.F."/>
            <person name="Lucas S."/>
            <person name="Chen F."/>
            <person name="Nolan M."/>
            <person name="Bruce D."/>
            <person name="Goodwin L."/>
            <person name="Pitluck S."/>
            <person name="Ivanova N."/>
            <person name="Mavromatis K."/>
            <person name="Ovchinnikova G."/>
            <person name="Pati A."/>
            <person name="Chen A."/>
            <person name="Palaniappan K."/>
            <person name="Land M."/>
            <person name="Hauser L."/>
            <person name="Chang Y.J."/>
            <person name="Jeffries C.C."/>
            <person name="Brettin T."/>
            <person name="Detter J.C."/>
            <person name="Tapia R."/>
            <person name="Han C."/>
            <person name="Heimerl T."/>
            <person name="Weikl F."/>
            <person name="Brambilla E."/>
            <person name="Goker M."/>
            <person name="Bristow J."/>
            <person name="Eisen J.A."/>
            <person name="Markowitz V."/>
            <person name="Hugenholtz P."/>
            <person name="Kyrpides N.C."/>
            <person name="Klenk H.P."/>
        </authorList>
    </citation>
    <scope>NUCLEOTIDE SEQUENCE [LARGE SCALE GENOMIC DNA]</scope>
    <source>
        <strain evidence="19">DSM 11486 / M11TL</strain>
    </source>
</reference>
<name>D5TZT7_THEAM</name>
<dbReference type="PANTHER" id="PTHR40706">
    <property type="entry name" value="RIBOFLAVIN KINASE"/>
    <property type="match status" value="1"/>
</dbReference>
<comment type="similarity">
    <text evidence="3">Belongs to the archaeal riboflavin kinase family.</text>
</comment>
<accession>D5TZT7</accession>
<evidence type="ECO:0000256" key="10">
    <source>
        <dbReference type="ARBA" id="ARBA00022741"/>
    </source>
</evidence>
<dbReference type="InterPro" id="IPR023465">
    <property type="entry name" value="Riboflavin_kinase_dom_sf"/>
</dbReference>
<reference key="3">
    <citation type="submission" date="2010-02" db="EMBL/GenBank/DDBJ databases">
        <title>Complete genome sequence of Thermosphaera aggregans type strain (M11TL).</title>
        <authorList>
            <consortium name="US DOE Joint Genome Institute (JGI-PGF)"/>
            <person name="Spring S."/>
            <person name="Lapidus A."/>
            <person name="Munk C."/>
            <person name="Schroeder M."/>
            <person name="Glavina Del Rio T."/>
            <person name="Tice H."/>
            <person name="Copeland A."/>
            <person name="Cheng J.-F."/>
            <person name="Lucas S."/>
            <person name="Chen F."/>
            <person name="Nolan M."/>
            <person name="Bruce D."/>
            <person name="Goodwin L."/>
            <person name="Pitluck S."/>
            <person name="Ivanova N."/>
            <person name="Mavromatis K."/>
            <person name="Ovchinnikova G."/>
            <person name="Pati A."/>
            <person name="Chen A."/>
            <person name="Palaniappan K."/>
            <person name="Land M."/>
            <person name="Hauser L."/>
            <person name="Chang Y.-J."/>
            <person name="Jeffries C.C."/>
            <person name="Brettin T."/>
            <person name="Detter J.C."/>
            <person name="Tapia R."/>
            <person name="Han C."/>
            <person name="Chain P."/>
            <person name="Heimerl T."/>
            <person name="Weik F."/>
            <person name="Goker M."/>
            <person name="Rachel R."/>
            <person name="Bristow J."/>
            <person name="Eisen J.A."/>
            <person name="Markowitz V."/>
            <person name="Hugenholtz P."/>
            <person name="Kyrpides N.C."/>
            <person name="Klenk H.-P."/>
        </authorList>
    </citation>
    <scope>NUCLEOTIDE SEQUENCE</scope>
    <source>
        <strain>DSM 11486</strain>
    </source>
</reference>
<dbReference type="UniPathway" id="UPA00276">
    <property type="reaction ID" value="UER00929"/>
</dbReference>
<dbReference type="Gene3D" id="2.40.30.30">
    <property type="entry name" value="Riboflavin kinase-like"/>
    <property type="match status" value="1"/>
</dbReference>
<evidence type="ECO:0000256" key="2">
    <source>
        <dbReference type="ARBA" id="ARBA00005219"/>
    </source>
</evidence>
<dbReference type="Pfam" id="PF01982">
    <property type="entry name" value="CTP-dep_RFKase"/>
    <property type="match status" value="1"/>
</dbReference>
<dbReference type="KEGG" id="tag:Tagg_0106"/>
<dbReference type="AlphaFoldDB" id="D5TZT7"/>
<organism evidence="18 19">
    <name type="scientific">Thermosphaera aggregans (strain DSM 11486 / M11TL)</name>
    <dbReference type="NCBI Taxonomy" id="633148"/>
    <lineage>
        <taxon>Archaea</taxon>
        <taxon>Thermoproteota</taxon>
        <taxon>Thermoprotei</taxon>
        <taxon>Desulfurococcales</taxon>
        <taxon>Desulfurococcaceae</taxon>
        <taxon>Thermosphaera</taxon>
    </lineage>
</organism>
<dbReference type="EMBL" id="CP001939">
    <property type="protein sequence ID" value="ADG90387.1"/>
    <property type="molecule type" value="Genomic_DNA"/>
</dbReference>
<evidence type="ECO:0000256" key="14">
    <source>
        <dbReference type="ARBA" id="ARBA00030544"/>
    </source>
</evidence>
<keyword evidence="6" id="KW-0285">Flavoprotein</keyword>
<dbReference type="GO" id="GO:0046872">
    <property type="term" value="F:metal ion binding"/>
    <property type="evidence" value="ECO:0007669"/>
    <property type="project" value="UniProtKB-KW"/>
</dbReference>
<sequence length="143" mass="15939">MECSSKDETAFQPGIRVLRIRGRVVQGLGEGGFYVEKYAEEFGRILGFKPFPGTLNIEILNGVLSLHECKGIEIKPPSPSYGLVLAYPACLNGEEVFIIKPLLTRHSSQIIEIISSFKLREVLGLKNGDVVEVRVFCREDRVT</sequence>
<evidence type="ECO:0000256" key="9">
    <source>
        <dbReference type="ARBA" id="ARBA00022723"/>
    </source>
</evidence>
<evidence type="ECO:0000256" key="6">
    <source>
        <dbReference type="ARBA" id="ARBA00022630"/>
    </source>
</evidence>
<comment type="cofactor">
    <cofactor evidence="1">
        <name>Mg(2+)</name>
        <dbReference type="ChEBI" id="CHEBI:18420"/>
    </cofactor>
</comment>
<keyword evidence="12" id="KW-0460">Magnesium</keyword>
<evidence type="ECO:0000256" key="3">
    <source>
        <dbReference type="ARBA" id="ARBA00006428"/>
    </source>
</evidence>
<evidence type="ECO:0000256" key="12">
    <source>
        <dbReference type="ARBA" id="ARBA00022842"/>
    </source>
</evidence>
<evidence type="ECO:0000256" key="1">
    <source>
        <dbReference type="ARBA" id="ARBA00001946"/>
    </source>
</evidence>
<keyword evidence="19" id="KW-1185">Reference proteome</keyword>
<keyword evidence="8" id="KW-0808">Transferase</keyword>
<dbReference type="RefSeq" id="WP_013128980.1">
    <property type="nucleotide sequence ID" value="NC_014160.1"/>
</dbReference>
<evidence type="ECO:0000313" key="19">
    <source>
        <dbReference type="Proteomes" id="UP000002376"/>
    </source>
</evidence>
<dbReference type="InterPro" id="IPR023602">
    <property type="entry name" value="Riboflavin_kinase_CTP-dep"/>
</dbReference>
<evidence type="ECO:0000313" key="18">
    <source>
        <dbReference type="EMBL" id="ADG90387.1"/>
    </source>
</evidence>
<keyword evidence="10" id="KW-0547">Nucleotide-binding</keyword>
<dbReference type="GeneID" id="9165116"/>
<dbReference type="PANTHER" id="PTHR40706:SF1">
    <property type="entry name" value="RIBOFLAVIN KINASE"/>
    <property type="match status" value="1"/>
</dbReference>
<dbReference type="GO" id="GO:0008531">
    <property type="term" value="F:riboflavin kinase activity"/>
    <property type="evidence" value="ECO:0007669"/>
    <property type="project" value="InterPro"/>
</dbReference>
<comment type="catalytic activity">
    <reaction evidence="16">
        <text>riboflavin + CTP = CDP + FMN + H(+)</text>
        <dbReference type="Rhea" id="RHEA:25021"/>
        <dbReference type="ChEBI" id="CHEBI:15378"/>
        <dbReference type="ChEBI" id="CHEBI:37563"/>
        <dbReference type="ChEBI" id="CHEBI:57986"/>
        <dbReference type="ChEBI" id="CHEBI:58069"/>
        <dbReference type="ChEBI" id="CHEBI:58210"/>
        <dbReference type="EC" id="2.7.1.161"/>
    </reaction>
</comment>
<keyword evidence="7" id="KW-0288">FMN</keyword>
<reference evidence="19" key="2">
    <citation type="journal article" date="2010" name="Stand. Genomic Sci.">
        <title>Complete genome sequence of Thermosphaera aggregans type strain (M11TLT).</title>
        <authorList>
            <person name="Spring S."/>
            <person name="Rachel R."/>
            <person name="Lapidus A."/>
            <person name="Davenport K."/>
            <person name="Tice H."/>
            <person name="Copeland A."/>
            <person name="Cheng J.-F."/>
            <person name="Lucas S."/>
            <person name="Chen F."/>
            <person name="Nolan M."/>
            <person name="Bruce D."/>
            <person name="Goodwin L."/>
            <person name="Pitluck S."/>
            <person name="Ivanova N."/>
            <person name="Mavromatis K."/>
            <person name="Ovchinnikova G."/>
            <person name="Pati A."/>
            <person name="Chen A."/>
            <person name="Palaniappan K."/>
            <person name="Land M."/>
            <person name="Hauser L."/>
            <person name="Chang Y.-J."/>
            <person name="Jeffries C.C."/>
            <person name="Brettin T."/>
            <person name="Detter J.C."/>
            <person name="Tapia R."/>
            <person name="Han C."/>
            <person name="Heimerl T."/>
            <person name="Weikl F."/>
            <person name="Brambilla E."/>
            <person name="Goker M."/>
            <person name="Bristow J."/>
            <person name="Eisen J.A."/>
            <person name="Markowitz V."/>
            <person name="Hugenholtz P."/>
            <person name="Kyrpides N.C."/>
            <person name="Klenk H.-P."/>
        </authorList>
    </citation>
    <scope>NUCLEOTIDE SEQUENCE [LARGE SCALE GENOMIC DNA]</scope>
    <source>
        <strain evidence="19">DSM 11486 / M11TL</strain>
    </source>
</reference>
<dbReference type="HOGENOM" id="CLU_140165_0_0_2"/>
<dbReference type="GO" id="GO:0009398">
    <property type="term" value="P:FMN biosynthetic process"/>
    <property type="evidence" value="ECO:0007669"/>
    <property type="project" value="UniProtKB-UniPathway"/>
</dbReference>
<feature type="domain" description="Riboflavin kinase" evidence="17">
    <location>
        <begin position="24"/>
        <end position="135"/>
    </location>
</feature>
<evidence type="ECO:0000256" key="16">
    <source>
        <dbReference type="ARBA" id="ARBA00047857"/>
    </source>
</evidence>
<evidence type="ECO:0000256" key="5">
    <source>
        <dbReference type="ARBA" id="ARBA00017394"/>
    </source>
</evidence>
<evidence type="ECO:0000259" key="17">
    <source>
        <dbReference type="Pfam" id="PF01982"/>
    </source>
</evidence>
<dbReference type="EC" id="2.7.1.161" evidence="4"/>
<dbReference type="Proteomes" id="UP000002376">
    <property type="component" value="Chromosome"/>
</dbReference>
<comment type="pathway">
    <text evidence="2">Cofactor biosynthesis; FMN biosynthesis; FMN from riboflavin (CTP route): step 1/1.</text>
</comment>
<proteinExistence type="inferred from homology"/>
<dbReference type="SUPFAM" id="SSF82114">
    <property type="entry name" value="Riboflavin kinase-like"/>
    <property type="match status" value="1"/>
</dbReference>
<evidence type="ECO:0000256" key="7">
    <source>
        <dbReference type="ARBA" id="ARBA00022643"/>
    </source>
</evidence>
<dbReference type="GO" id="GO:0009231">
    <property type="term" value="P:riboflavin biosynthetic process"/>
    <property type="evidence" value="ECO:0007669"/>
    <property type="project" value="InterPro"/>
</dbReference>
<dbReference type="InterPro" id="IPR039063">
    <property type="entry name" value="RibK_CTP-dep"/>
</dbReference>
<dbReference type="GO" id="GO:0000166">
    <property type="term" value="F:nucleotide binding"/>
    <property type="evidence" value="ECO:0007669"/>
    <property type="project" value="UniProtKB-KW"/>
</dbReference>
<keyword evidence="9" id="KW-0479">Metal-binding</keyword>
<dbReference type="OrthoDB" id="30955at2157"/>